<dbReference type="PANTHER" id="PTHR18866">
    <property type="entry name" value="CARBOXYLASE:PYRUVATE/ACETYL-COA/PROPIONYL-COA CARBOXYLASE"/>
    <property type="match status" value="1"/>
</dbReference>
<dbReference type="FunFam" id="3.30.1490.20:FF:000003">
    <property type="entry name" value="acetyl-CoA carboxylase isoform X1"/>
    <property type="match status" value="1"/>
</dbReference>
<dbReference type="PROSITE" id="PS00867">
    <property type="entry name" value="CPSASE_2"/>
    <property type="match status" value="1"/>
</dbReference>
<evidence type="ECO:0000256" key="6">
    <source>
        <dbReference type="PROSITE-ProRule" id="PRU00409"/>
    </source>
</evidence>
<dbReference type="Pfam" id="PF00289">
    <property type="entry name" value="Biotin_carb_N"/>
    <property type="match status" value="1"/>
</dbReference>
<feature type="domain" description="ATP-grasp" evidence="8">
    <location>
        <begin position="120"/>
        <end position="316"/>
    </location>
</feature>
<dbReference type="PROSITE" id="PS50979">
    <property type="entry name" value="BC"/>
    <property type="match status" value="1"/>
</dbReference>
<dbReference type="InterPro" id="IPR011053">
    <property type="entry name" value="Single_hybrid_motif"/>
</dbReference>
<dbReference type="InterPro" id="IPR016185">
    <property type="entry name" value="PreATP-grasp_dom_sf"/>
</dbReference>
<dbReference type="InterPro" id="IPR011054">
    <property type="entry name" value="Rudment_hybrid_motif"/>
</dbReference>
<dbReference type="SUPFAM" id="SSF52440">
    <property type="entry name" value="PreATP-grasp domain"/>
    <property type="match status" value="1"/>
</dbReference>
<dbReference type="Gene3D" id="3.30.470.20">
    <property type="entry name" value="ATP-grasp fold, B domain"/>
    <property type="match status" value="1"/>
</dbReference>
<dbReference type="PROSITE" id="PS50975">
    <property type="entry name" value="ATP_GRASP"/>
    <property type="match status" value="1"/>
</dbReference>
<dbReference type="InterPro" id="IPR005482">
    <property type="entry name" value="Biotin_COase_C"/>
</dbReference>
<comment type="caution">
    <text evidence="10">The sequence shown here is derived from an EMBL/GenBank/DDBJ whole genome shotgun (WGS) entry which is preliminary data.</text>
</comment>
<reference evidence="10 11" key="1">
    <citation type="submission" date="2019-03" db="EMBL/GenBank/DDBJ databases">
        <title>Paracraurococcus aquatilis NE82 genome sequence.</title>
        <authorList>
            <person name="Zhao Y."/>
            <person name="Du Z."/>
        </authorList>
    </citation>
    <scope>NUCLEOTIDE SEQUENCE [LARGE SCALE GENOMIC DNA]</scope>
    <source>
        <strain evidence="10 11">NE82</strain>
    </source>
</reference>
<sequence>MFRTLLIANRGEIACRIIRTARRMGLRTVAVFSEADASALHVEMADAAIPIGPARASDSYLRIDRILDAARASGAEAIHPGYGFLSENAAFAEACAEAGIAFVGPPPAAIRAMGSKAESKRLMEAAGVPIVPGYHGEEQDEARLSHEAARIGFPVLIKASAGGGGKGMRPVLAAADFAAQLAGARREAKAAFGDDRVLLERYLQKPRHVEVQVFADSQGNTIHLHTRDCSVQRRHQKVLEEAPAPDLSPALRARLHEAAVAAARAVGYVSAGTVEFIVEGEDAFFMEMNTRLQVEHPVTEMVTGLDLVEWQLRVAAGEPLPRAEAPPPRGHSVEVRLYAEDPAQDFRPSTGPLRRFALPDSAPDLRIESGVREGDAITPFYDPMIAKLVAWGPDRGAALARLGAALDACRIAGITSNLGFLQRLVAHPAMRAAELDTGFAARFAADLRPPPRPAPPLALAAAALELLLPRGGPPADPWERADGWRLQGAGTQLLLLGEGEARHRLRLTHAGTGWRLALAEGELALSGTQSDCALSGRRLDGALQVTLGDTVHRVPVLRDGDAIQVTLPEGRWILHRLDPHAPTGGEAAGQGRLSAPIPGRVVQLLVTQGESVSRGQVLAVLEAMKTELRITAPADGVVAHIGCAAGDTVEEGTEIVTLETAGA</sequence>
<dbReference type="FunFam" id="3.30.470.20:FF:000028">
    <property type="entry name" value="Methylcrotonoyl-CoA carboxylase subunit alpha, mitochondrial"/>
    <property type="match status" value="1"/>
</dbReference>
<dbReference type="InterPro" id="IPR050856">
    <property type="entry name" value="Biotin_carboxylase_complex"/>
</dbReference>
<dbReference type="GO" id="GO:0016874">
    <property type="term" value="F:ligase activity"/>
    <property type="evidence" value="ECO:0007669"/>
    <property type="project" value="UniProtKB-KW"/>
</dbReference>
<dbReference type="Pfam" id="PF02786">
    <property type="entry name" value="CPSase_L_D2"/>
    <property type="match status" value="1"/>
</dbReference>
<name>A0A4R4D482_9PROT</name>
<dbReference type="PROSITE" id="PS50968">
    <property type="entry name" value="BIOTINYL_LIPOYL"/>
    <property type="match status" value="1"/>
</dbReference>
<dbReference type="AlphaFoldDB" id="A0A4R4D482"/>
<proteinExistence type="predicted"/>
<dbReference type="GO" id="GO:0005524">
    <property type="term" value="F:ATP binding"/>
    <property type="evidence" value="ECO:0007669"/>
    <property type="project" value="UniProtKB-UniRule"/>
</dbReference>
<dbReference type="InterPro" id="IPR011764">
    <property type="entry name" value="Biotin_carboxylation_dom"/>
</dbReference>
<dbReference type="CDD" id="cd06850">
    <property type="entry name" value="biotinyl_domain"/>
    <property type="match status" value="1"/>
</dbReference>
<keyword evidence="11" id="KW-1185">Reference proteome</keyword>
<dbReference type="Pfam" id="PF21139">
    <property type="entry name" value="BT_MCC_alpha"/>
    <property type="match status" value="1"/>
</dbReference>
<organism evidence="10 11">
    <name type="scientific">Roseicella aquatilis</name>
    <dbReference type="NCBI Taxonomy" id="2527868"/>
    <lineage>
        <taxon>Bacteria</taxon>
        <taxon>Pseudomonadati</taxon>
        <taxon>Pseudomonadota</taxon>
        <taxon>Alphaproteobacteria</taxon>
        <taxon>Acetobacterales</taxon>
        <taxon>Roseomonadaceae</taxon>
        <taxon>Roseicella</taxon>
    </lineage>
</organism>
<dbReference type="Pfam" id="PF02785">
    <property type="entry name" value="Biotin_carb_C"/>
    <property type="match status" value="1"/>
</dbReference>
<dbReference type="Gene3D" id="3.30.700.40">
    <property type="match status" value="1"/>
</dbReference>
<gene>
    <name evidence="10" type="ORF">EXY23_22190</name>
</gene>
<keyword evidence="2" id="KW-0436">Ligase</keyword>
<evidence type="ECO:0000259" key="8">
    <source>
        <dbReference type="PROSITE" id="PS50975"/>
    </source>
</evidence>
<protein>
    <submittedName>
        <fullName evidence="10">Biotin/lipoyl-binding protein</fullName>
    </submittedName>
</protein>
<dbReference type="GO" id="GO:0046872">
    <property type="term" value="F:metal ion binding"/>
    <property type="evidence" value="ECO:0007669"/>
    <property type="project" value="InterPro"/>
</dbReference>
<evidence type="ECO:0000256" key="5">
    <source>
        <dbReference type="ARBA" id="ARBA00023267"/>
    </source>
</evidence>
<dbReference type="SUPFAM" id="SSF51246">
    <property type="entry name" value="Rudiment single hybrid motif"/>
    <property type="match status" value="1"/>
</dbReference>
<evidence type="ECO:0000256" key="1">
    <source>
        <dbReference type="ARBA" id="ARBA00001953"/>
    </source>
</evidence>
<keyword evidence="5" id="KW-0092">Biotin</keyword>
<evidence type="ECO:0000259" key="9">
    <source>
        <dbReference type="PROSITE" id="PS50979"/>
    </source>
</evidence>
<feature type="domain" description="Biotin carboxylation" evidence="9">
    <location>
        <begin position="1"/>
        <end position="445"/>
    </location>
</feature>
<evidence type="ECO:0000256" key="2">
    <source>
        <dbReference type="ARBA" id="ARBA00022598"/>
    </source>
</evidence>
<evidence type="ECO:0000313" key="10">
    <source>
        <dbReference type="EMBL" id="TCZ55074.1"/>
    </source>
</evidence>
<dbReference type="InterPro" id="IPR000089">
    <property type="entry name" value="Biotin_lipoyl"/>
</dbReference>
<dbReference type="InterPro" id="IPR048429">
    <property type="entry name" value="MCC_alpha_BT"/>
</dbReference>
<feature type="domain" description="Lipoyl-binding" evidence="7">
    <location>
        <begin position="588"/>
        <end position="659"/>
    </location>
</feature>
<accession>A0A4R4D482</accession>
<dbReference type="InterPro" id="IPR001882">
    <property type="entry name" value="Biotin_BS"/>
</dbReference>
<dbReference type="PANTHER" id="PTHR18866:SF33">
    <property type="entry name" value="METHYLCROTONOYL-COA CARBOXYLASE SUBUNIT ALPHA, MITOCHONDRIAL-RELATED"/>
    <property type="match status" value="1"/>
</dbReference>
<evidence type="ECO:0000256" key="4">
    <source>
        <dbReference type="ARBA" id="ARBA00022840"/>
    </source>
</evidence>
<dbReference type="PROSITE" id="PS00188">
    <property type="entry name" value="BIOTIN"/>
    <property type="match status" value="1"/>
</dbReference>
<dbReference type="EMBL" id="SKBM01000029">
    <property type="protein sequence ID" value="TCZ55074.1"/>
    <property type="molecule type" value="Genomic_DNA"/>
</dbReference>
<dbReference type="PROSITE" id="PS00866">
    <property type="entry name" value="CPSASE_1"/>
    <property type="match status" value="1"/>
</dbReference>
<dbReference type="SUPFAM" id="SSF51230">
    <property type="entry name" value="Single hybrid motif"/>
    <property type="match status" value="1"/>
</dbReference>
<evidence type="ECO:0000256" key="3">
    <source>
        <dbReference type="ARBA" id="ARBA00022741"/>
    </source>
</evidence>
<evidence type="ECO:0000313" key="11">
    <source>
        <dbReference type="Proteomes" id="UP000295023"/>
    </source>
</evidence>
<dbReference type="RefSeq" id="WP_132294924.1">
    <property type="nucleotide sequence ID" value="NZ_SKBM01000029.1"/>
</dbReference>
<dbReference type="Gene3D" id="2.40.50.100">
    <property type="match status" value="1"/>
</dbReference>
<dbReference type="SUPFAM" id="SSF56059">
    <property type="entry name" value="Glutathione synthetase ATP-binding domain-like"/>
    <property type="match status" value="1"/>
</dbReference>
<comment type="cofactor">
    <cofactor evidence="1">
        <name>biotin</name>
        <dbReference type="ChEBI" id="CHEBI:57586"/>
    </cofactor>
</comment>
<dbReference type="InterPro" id="IPR005479">
    <property type="entry name" value="CPAse_ATP-bd"/>
</dbReference>
<dbReference type="InterPro" id="IPR011761">
    <property type="entry name" value="ATP-grasp"/>
</dbReference>
<evidence type="ECO:0000259" key="7">
    <source>
        <dbReference type="PROSITE" id="PS50968"/>
    </source>
</evidence>
<dbReference type="InterPro" id="IPR005481">
    <property type="entry name" value="BC-like_N"/>
</dbReference>
<dbReference type="OrthoDB" id="9763189at2"/>
<keyword evidence="3 6" id="KW-0547">Nucleotide-binding</keyword>
<dbReference type="FunFam" id="3.40.50.20:FF:000010">
    <property type="entry name" value="Propionyl-CoA carboxylase subunit alpha"/>
    <property type="match status" value="1"/>
</dbReference>
<keyword evidence="4 6" id="KW-0067">ATP-binding</keyword>
<dbReference type="Pfam" id="PF00364">
    <property type="entry name" value="Biotin_lipoyl"/>
    <property type="match status" value="1"/>
</dbReference>
<dbReference type="Proteomes" id="UP000295023">
    <property type="component" value="Unassembled WGS sequence"/>
</dbReference>
<dbReference type="SMART" id="SM00878">
    <property type="entry name" value="Biotin_carb_C"/>
    <property type="match status" value="1"/>
</dbReference>